<accession>A0ABY4BAC6</accession>
<keyword evidence="2" id="KW-1185">Reference proteome</keyword>
<organism evidence="1 2">
    <name type="scientific">Hymenobacter monticola</name>
    <dbReference type="NCBI Taxonomy" id="1705399"/>
    <lineage>
        <taxon>Bacteria</taxon>
        <taxon>Pseudomonadati</taxon>
        <taxon>Bacteroidota</taxon>
        <taxon>Cytophagia</taxon>
        <taxon>Cytophagales</taxon>
        <taxon>Hymenobacteraceae</taxon>
        <taxon>Hymenobacter</taxon>
    </lineage>
</organism>
<dbReference type="NCBIfam" id="TIGR04183">
    <property type="entry name" value="Por_Secre_tail"/>
    <property type="match status" value="1"/>
</dbReference>
<dbReference type="EMBL" id="CP094534">
    <property type="protein sequence ID" value="UOE35714.1"/>
    <property type="molecule type" value="Genomic_DNA"/>
</dbReference>
<sequence>MKNYLSLLLFLLVLSGWLPGGVRQARATQFVGGDLTYVSLGNSQYRVTLHYYQDCSGVMPAPFTLTCRNGGCGAAATLSAPLVQQGPVEAGNPFCAALSTTPCQGPTGLPNYQLFTYAATVTLPAGQWQLSTVYSARPLMTSTAAGDLYVEATLDNRNSSTGAAVANNSPQFDPQEAPVQYVCWRQRTTLSLPTTEADGDSLAYELAAPLQACGTPVTYNSFVLPSVLTPISSASGSCFFSYPGTPSNFYSPTRPIWLGMDTVGFCPTRTGVLRQLSFNAQAHTITFTPGVYNAPTGNTSNNRYQLAMLVTEYRRINGTLRVVGTVRREMTLLVTDCSGNSVPNPPMTNNGLNLQDTTRITVRTCSYTRVELNFTDPDNLRTPSANQRLTVTLPPNINTDPSLFGATDVGTFRLTGNGSTNPKAVFLFQPSPTAGGRTIRFTLKLEDDACPVKGVQTRVIDIRIVRGNYAVIMPFSPPPLCQGASMTLQGLILRADSVRNFTSNTSQLQPYAYQWSTTAGGNGLPAVTNTRDIAVNPTVTKRYILRVTPTLGYTAGCGDTVSVVVRVRPGVATPVITRNGQTLTSSYATGNQWYLNGQPIPGATGQSFTITASGSYTVQTVVAGASGSCTSPASAALTVLSAVQPLPGSSLRVVPNPTPDGRLQLTLTGYTQPVSLSVLDALGRRVADATVPAPNPQGSTQEVDLSRCEAGLYLLQVRTATSLEIRRIVRQ</sequence>
<evidence type="ECO:0000313" key="1">
    <source>
        <dbReference type="EMBL" id="UOE35714.1"/>
    </source>
</evidence>
<dbReference type="RefSeq" id="WP_243518285.1">
    <property type="nucleotide sequence ID" value="NZ_CP094534.1"/>
</dbReference>
<dbReference type="Proteomes" id="UP000831390">
    <property type="component" value="Chromosome"/>
</dbReference>
<reference evidence="1 2" key="1">
    <citation type="submission" date="2022-03" db="EMBL/GenBank/DDBJ databases">
        <title>Hymenobactersp. isolated from the air.</title>
        <authorList>
            <person name="Won M."/>
            <person name="Kwon S.-W."/>
        </authorList>
    </citation>
    <scope>NUCLEOTIDE SEQUENCE [LARGE SCALE GENOMIC DNA]</scope>
    <source>
        <strain evidence="1 2">KACC 22596</strain>
    </source>
</reference>
<protein>
    <submittedName>
        <fullName evidence="1">T9SS type A sorting domain-containing protein</fullName>
    </submittedName>
</protein>
<gene>
    <name evidence="1" type="ORF">MTP16_08710</name>
</gene>
<proteinExistence type="predicted"/>
<dbReference type="InterPro" id="IPR026444">
    <property type="entry name" value="Secre_tail"/>
</dbReference>
<evidence type="ECO:0000313" key="2">
    <source>
        <dbReference type="Proteomes" id="UP000831390"/>
    </source>
</evidence>
<name>A0ABY4BAC6_9BACT</name>